<feature type="compositionally biased region" description="Basic and acidic residues" evidence="1">
    <location>
        <begin position="238"/>
        <end position="250"/>
    </location>
</feature>
<dbReference type="AlphaFoldDB" id="A0A8D8VZW6"/>
<feature type="compositionally biased region" description="Low complexity" evidence="1">
    <location>
        <begin position="196"/>
        <end position="207"/>
    </location>
</feature>
<evidence type="ECO:0000313" key="2">
    <source>
        <dbReference type="EMBL" id="CAG6639754.1"/>
    </source>
</evidence>
<feature type="region of interest" description="Disordered" evidence="1">
    <location>
        <begin position="173"/>
        <end position="250"/>
    </location>
</feature>
<feature type="compositionally biased region" description="Basic and acidic residues" evidence="1">
    <location>
        <begin position="107"/>
        <end position="125"/>
    </location>
</feature>
<feature type="compositionally biased region" description="Basic and acidic residues" evidence="1">
    <location>
        <begin position="135"/>
        <end position="146"/>
    </location>
</feature>
<feature type="compositionally biased region" description="Polar residues" evidence="1">
    <location>
        <begin position="227"/>
        <end position="237"/>
    </location>
</feature>
<evidence type="ECO:0000256" key="1">
    <source>
        <dbReference type="SAM" id="MobiDB-lite"/>
    </source>
</evidence>
<proteinExistence type="predicted"/>
<sequence length="250" mass="28762">MGLEMNDSDVDDYMRIGRPKQGGNRPILLKLMTQWKKREILKATGKLKNTKIFVEDDLTKEEVEEKKGLVEDMMEQRKLGKYAVIRNKKLYVDGKMHFQAPTKAKFKPKEAPKEGTKRTTNKEKLTMNNLALENTPRKDGNELKRKFSPDREIIMSKKSKNLQLQRALGLEQKKLEFYGINQGTSTGKGEKSNDANNSKENNRNPSNLIIMSDSDDENKEPEFGDTTMINTNNTTQEANKEEEQESTRDK</sequence>
<feature type="region of interest" description="Disordered" evidence="1">
    <location>
        <begin position="105"/>
        <end position="146"/>
    </location>
</feature>
<name>A0A8D8VZW6_9HEMI</name>
<accession>A0A8D8VZW6</accession>
<protein>
    <submittedName>
        <fullName evidence="2">Uncharacterized protein</fullName>
    </submittedName>
</protein>
<dbReference type="EMBL" id="HBUF01108838">
    <property type="protein sequence ID" value="CAG6639754.1"/>
    <property type="molecule type" value="Transcribed_RNA"/>
</dbReference>
<organism evidence="2">
    <name type="scientific">Cacopsylla melanoneura</name>
    <dbReference type="NCBI Taxonomy" id="428564"/>
    <lineage>
        <taxon>Eukaryota</taxon>
        <taxon>Metazoa</taxon>
        <taxon>Ecdysozoa</taxon>
        <taxon>Arthropoda</taxon>
        <taxon>Hexapoda</taxon>
        <taxon>Insecta</taxon>
        <taxon>Pterygota</taxon>
        <taxon>Neoptera</taxon>
        <taxon>Paraneoptera</taxon>
        <taxon>Hemiptera</taxon>
        <taxon>Sternorrhyncha</taxon>
        <taxon>Psylloidea</taxon>
        <taxon>Psyllidae</taxon>
        <taxon>Psyllinae</taxon>
        <taxon>Cacopsylla</taxon>
    </lineage>
</organism>
<dbReference type="EMBL" id="HBUF01108839">
    <property type="protein sequence ID" value="CAG6639756.1"/>
    <property type="molecule type" value="Transcribed_RNA"/>
</dbReference>
<reference evidence="2" key="1">
    <citation type="submission" date="2021-05" db="EMBL/GenBank/DDBJ databases">
        <authorList>
            <person name="Alioto T."/>
            <person name="Alioto T."/>
            <person name="Gomez Garrido J."/>
        </authorList>
    </citation>
    <scope>NUCLEOTIDE SEQUENCE</scope>
</reference>